<evidence type="ECO:0000313" key="1">
    <source>
        <dbReference type="EMBL" id="OIT04392.1"/>
    </source>
</evidence>
<dbReference type="AlphaFoldDB" id="A0A1J6IUW7"/>
<protein>
    <submittedName>
        <fullName evidence="1">Uncharacterized protein</fullName>
    </submittedName>
</protein>
<gene>
    <name evidence="1" type="ORF">A4A49_65157</name>
</gene>
<evidence type="ECO:0000313" key="2">
    <source>
        <dbReference type="Proteomes" id="UP000187609"/>
    </source>
</evidence>
<organism evidence="1 2">
    <name type="scientific">Nicotiana attenuata</name>
    <name type="common">Coyote tobacco</name>
    <dbReference type="NCBI Taxonomy" id="49451"/>
    <lineage>
        <taxon>Eukaryota</taxon>
        <taxon>Viridiplantae</taxon>
        <taxon>Streptophyta</taxon>
        <taxon>Embryophyta</taxon>
        <taxon>Tracheophyta</taxon>
        <taxon>Spermatophyta</taxon>
        <taxon>Magnoliopsida</taxon>
        <taxon>eudicotyledons</taxon>
        <taxon>Gunneridae</taxon>
        <taxon>Pentapetalae</taxon>
        <taxon>asterids</taxon>
        <taxon>lamiids</taxon>
        <taxon>Solanales</taxon>
        <taxon>Solanaceae</taxon>
        <taxon>Nicotianoideae</taxon>
        <taxon>Nicotianeae</taxon>
        <taxon>Nicotiana</taxon>
    </lineage>
</organism>
<sequence>MIENFAQAHKCDIGGTACIRGMRFEYKPKVGDSKAYLGAMQMEHGGSKKSWADIVEDDGKLQSDGTMLELDDDLSRRVLFASKAGTTEEGSQIGNESIHLMLETHLDLVESWGDLVQEQGEASDVRTRTEAIISSRQKYKRGKKKGDQYLVTWEG</sequence>
<comment type="caution">
    <text evidence="1">The sequence shown here is derived from an EMBL/GenBank/DDBJ whole genome shotgun (WGS) entry which is preliminary data.</text>
</comment>
<dbReference type="Gramene" id="OIT04392">
    <property type="protein sequence ID" value="OIT04392"/>
    <property type="gene ID" value="A4A49_65157"/>
</dbReference>
<reference evidence="1" key="1">
    <citation type="submission" date="2016-11" db="EMBL/GenBank/DDBJ databases">
        <title>The genome of Nicotiana attenuata.</title>
        <authorList>
            <person name="Xu S."/>
            <person name="Brockmoeller T."/>
            <person name="Gaquerel E."/>
            <person name="Navarro A."/>
            <person name="Kuhl H."/>
            <person name="Gase K."/>
            <person name="Ling Z."/>
            <person name="Zhou W."/>
            <person name="Kreitzer C."/>
            <person name="Stanke M."/>
            <person name="Tang H."/>
            <person name="Lyons E."/>
            <person name="Pandey P."/>
            <person name="Pandey S.P."/>
            <person name="Timmermann B."/>
            <person name="Baldwin I.T."/>
        </authorList>
    </citation>
    <scope>NUCLEOTIDE SEQUENCE [LARGE SCALE GENOMIC DNA]</scope>
    <source>
        <strain evidence="1">UT</strain>
    </source>
</reference>
<proteinExistence type="predicted"/>
<dbReference type="Proteomes" id="UP000187609">
    <property type="component" value="Unassembled WGS sequence"/>
</dbReference>
<accession>A0A1J6IUW7</accession>
<keyword evidence="2" id="KW-1185">Reference proteome</keyword>
<dbReference type="EMBL" id="MJEQ01037185">
    <property type="protein sequence ID" value="OIT04392.1"/>
    <property type="molecule type" value="Genomic_DNA"/>
</dbReference>
<feature type="non-terminal residue" evidence="1">
    <location>
        <position position="155"/>
    </location>
</feature>
<name>A0A1J6IUW7_NICAT</name>